<reference evidence="1" key="1">
    <citation type="submission" date="2022-09" db="EMBL/GenBank/DDBJ databases">
        <title>Diverse halophilic archaea isolated from saline environments.</title>
        <authorList>
            <person name="Cui H.-L."/>
        </authorList>
    </citation>
    <scope>NUCLEOTIDE SEQUENCE</scope>
    <source>
        <strain evidence="1">ZS-35-S2</strain>
    </source>
</reference>
<dbReference type="KEGG" id="ssai:N0B31_03535"/>
<dbReference type="SUPFAM" id="SSF159245">
    <property type="entry name" value="AttH-like"/>
    <property type="match status" value="1"/>
</dbReference>
<dbReference type="AlphaFoldDB" id="A0A9E7R4B2"/>
<gene>
    <name evidence="1" type="ORF">N0B31_03535</name>
</gene>
<dbReference type="EMBL" id="CP104003">
    <property type="protein sequence ID" value="UWM55362.1"/>
    <property type="molecule type" value="Genomic_DNA"/>
</dbReference>
<name>A0A9E7R4B2_9EURY</name>
<dbReference type="RefSeq" id="WP_260594462.1">
    <property type="nucleotide sequence ID" value="NZ_CP104003.1"/>
</dbReference>
<accession>A0A9E7R4B2</accession>
<evidence type="ECO:0000313" key="2">
    <source>
        <dbReference type="Proteomes" id="UP001057580"/>
    </source>
</evidence>
<sequence length="326" mass="35973">MSDPNAPVLDWPLATGERGREVWYGLVGPRDGSRAFWYRYTLLSTAGGRREGRVWAALTDGENSRFVSRSFPLGVVHRRDDPFALEVGDADTGGELTSSSAWGALPEEGVSWDLEHDPDEYVFTPLRSQTLTALLGALVDAGSHWSRNESVLTSGTVTVGDHTVAFDEAPGHQGHTVGTYPPERWRWVQCNGFEDPALSLEALDLDGTLSVLFRRGDEVYPLNRLVHVLRNNRTLRDDVGHWRFRASGEGVELTATVRADPAHWQPVAYCAPDETLRYNAHCSVSDVTLTYEVADEGPVTVESPAGRAEWVGSEPPISGEYRPAWD</sequence>
<evidence type="ECO:0000313" key="1">
    <source>
        <dbReference type="EMBL" id="UWM55362.1"/>
    </source>
</evidence>
<protein>
    <submittedName>
        <fullName evidence="1">Tocopherol cyclase family protein</fullName>
    </submittedName>
</protein>
<proteinExistence type="predicted"/>
<keyword evidence="2" id="KW-1185">Reference proteome</keyword>
<dbReference type="GeneID" id="74941463"/>
<organism evidence="1 2">
    <name type="scientific">Salinirubellus salinus</name>
    <dbReference type="NCBI Taxonomy" id="1364945"/>
    <lineage>
        <taxon>Archaea</taxon>
        <taxon>Methanobacteriati</taxon>
        <taxon>Methanobacteriota</taxon>
        <taxon>Stenosarchaea group</taxon>
        <taxon>Halobacteria</taxon>
        <taxon>Halobacteriales</taxon>
        <taxon>Natronomonadaceae</taxon>
        <taxon>Salinirubellus</taxon>
    </lineage>
</organism>
<dbReference type="Proteomes" id="UP001057580">
    <property type="component" value="Chromosome"/>
</dbReference>